<gene>
    <name evidence="1" type="ORF">CSA56_07165</name>
</gene>
<dbReference type="AlphaFoldDB" id="A0A2G6KGZ2"/>
<proteinExistence type="predicted"/>
<dbReference type="Proteomes" id="UP000230821">
    <property type="component" value="Unassembled WGS sequence"/>
</dbReference>
<organism evidence="1 2">
    <name type="scientific">candidate division KSB3 bacterium</name>
    <dbReference type="NCBI Taxonomy" id="2044937"/>
    <lineage>
        <taxon>Bacteria</taxon>
        <taxon>candidate division KSB3</taxon>
    </lineage>
</organism>
<accession>A0A2G6KGZ2</accession>
<evidence type="ECO:0000313" key="1">
    <source>
        <dbReference type="EMBL" id="PIE34660.1"/>
    </source>
</evidence>
<dbReference type="EMBL" id="PDSK01000080">
    <property type="protein sequence ID" value="PIE34660.1"/>
    <property type="molecule type" value="Genomic_DNA"/>
</dbReference>
<protein>
    <submittedName>
        <fullName evidence="1">Uncharacterized protein</fullName>
    </submittedName>
</protein>
<comment type="caution">
    <text evidence="1">The sequence shown here is derived from an EMBL/GenBank/DDBJ whole genome shotgun (WGS) entry which is preliminary data.</text>
</comment>
<sequence>MESMKQTHGLRPLLLVDGFGYNSSSWRNSEILAWLITLPDNIPVHSNVSGIIDFFYRYSGQRSA</sequence>
<name>A0A2G6KGZ2_9BACT</name>
<evidence type="ECO:0000313" key="2">
    <source>
        <dbReference type="Proteomes" id="UP000230821"/>
    </source>
</evidence>
<reference evidence="1 2" key="1">
    <citation type="submission" date="2017-10" db="EMBL/GenBank/DDBJ databases">
        <title>Novel microbial diversity and functional potential in the marine mammal oral microbiome.</title>
        <authorList>
            <person name="Dudek N.K."/>
            <person name="Sun C.L."/>
            <person name="Burstein D."/>
            <person name="Kantor R.S."/>
            <person name="Aliaga Goltsman D.S."/>
            <person name="Bik E.M."/>
            <person name="Thomas B.C."/>
            <person name="Banfield J.F."/>
            <person name="Relman D.A."/>
        </authorList>
    </citation>
    <scope>NUCLEOTIDE SEQUENCE [LARGE SCALE GENOMIC DNA]</scope>
    <source>
        <strain evidence="1">DOLJORAL78_47_16</strain>
    </source>
</reference>